<keyword evidence="2" id="KW-1185">Reference proteome</keyword>
<accession>A0A2J6RWN6</accession>
<gene>
    <name evidence="1" type="ORF">L207DRAFT_631103</name>
</gene>
<name>A0A2J6RWN6_HYAVF</name>
<dbReference type="AlphaFoldDB" id="A0A2J6RWN6"/>
<organism evidence="1 2">
    <name type="scientific">Hyaloscypha variabilis (strain UAMH 11265 / GT02V1 / F)</name>
    <name type="common">Meliniomyces variabilis</name>
    <dbReference type="NCBI Taxonomy" id="1149755"/>
    <lineage>
        <taxon>Eukaryota</taxon>
        <taxon>Fungi</taxon>
        <taxon>Dikarya</taxon>
        <taxon>Ascomycota</taxon>
        <taxon>Pezizomycotina</taxon>
        <taxon>Leotiomycetes</taxon>
        <taxon>Helotiales</taxon>
        <taxon>Hyaloscyphaceae</taxon>
        <taxon>Hyaloscypha</taxon>
        <taxon>Hyaloscypha variabilis</taxon>
    </lineage>
</organism>
<evidence type="ECO:0000313" key="1">
    <source>
        <dbReference type="EMBL" id="PMD42912.1"/>
    </source>
</evidence>
<sequence length="215" mass="24304">METDSKSSPANPDIKLVTIDVKMQIHTLHAKVTFLQETGGMTEEIERMMTELTVLCNKGNSLPTTRPPAPAATTVLPKLLVKAETMQAHSEYAGPDWRYLLIMPGDTIITYAHINKVTAVGFNTRTNLGGRFPIDTTKKVDPQPHEKVEIFIVTSPAVLFDTSPSSLGYMTGHYVRVCRWEKDMHWAYGFNLSTLAMGRFDVRYQFKKVEWHEET</sequence>
<evidence type="ECO:0000313" key="2">
    <source>
        <dbReference type="Proteomes" id="UP000235786"/>
    </source>
</evidence>
<reference evidence="1 2" key="1">
    <citation type="submission" date="2016-04" db="EMBL/GenBank/DDBJ databases">
        <title>A degradative enzymes factory behind the ericoid mycorrhizal symbiosis.</title>
        <authorList>
            <consortium name="DOE Joint Genome Institute"/>
            <person name="Martino E."/>
            <person name="Morin E."/>
            <person name="Grelet G."/>
            <person name="Kuo A."/>
            <person name="Kohler A."/>
            <person name="Daghino S."/>
            <person name="Barry K."/>
            <person name="Choi C."/>
            <person name="Cichocki N."/>
            <person name="Clum A."/>
            <person name="Copeland A."/>
            <person name="Hainaut M."/>
            <person name="Haridas S."/>
            <person name="Labutti K."/>
            <person name="Lindquist E."/>
            <person name="Lipzen A."/>
            <person name="Khouja H.-R."/>
            <person name="Murat C."/>
            <person name="Ohm R."/>
            <person name="Olson A."/>
            <person name="Spatafora J."/>
            <person name="Veneault-Fourrey C."/>
            <person name="Henrissat B."/>
            <person name="Grigoriev I."/>
            <person name="Martin F."/>
            <person name="Perotto S."/>
        </authorList>
    </citation>
    <scope>NUCLEOTIDE SEQUENCE [LARGE SCALE GENOMIC DNA]</scope>
    <source>
        <strain evidence="1 2">F</strain>
    </source>
</reference>
<dbReference type="OrthoDB" id="3550879at2759"/>
<protein>
    <submittedName>
        <fullName evidence="1">Uncharacterized protein</fullName>
    </submittedName>
</protein>
<dbReference type="EMBL" id="KZ613942">
    <property type="protein sequence ID" value="PMD42912.1"/>
    <property type="molecule type" value="Genomic_DNA"/>
</dbReference>
<proteinExistence type="predicted"/>
<dbReference type="Proteomes" id="UP000235786">
    <property type="component" value="Unassembled WGS sequence"/>
</dbReference>